<feature type="domain" description="HotDog ACOT-type" evidence="4">
    <location>
        <begin position="12"/>
        <end position="124"/>
    </location>
</feature>
<dbReference type="InterPro" id="IPR029069">
    <property type="entry name" value="HotDog_dom_sf"/>
</dbReference>
<evidence type="ECO:0000313" key="6">
    <source>
        <dbReference type="Proteomes" id="UP000494245"/>
    </source>
</evidence>
<keyword evidence="2 3" id="KW-0378">Hydrolase</keyword>
<dbReference type="EMBL" id="BLTE01000001">
    <property type="protein sequence ID" value="GFK92537.1"/>
    <property type="molecule type" value="Genomic_DNA"/>
</dbReference>
<dbReference type="AlphaFoldDB" id="A0A6V8LSE8"/>
<dbReference type="InterPro" id="IPR006683">
    <property type="entry name" value="Thioestr_dom"/>
</dbReference>
<evidence type="ECO:0000259" key="4">
    <source>
        <dbReference type="PROSITE" id="PS51770"/>
    </source>
</evidence>
<dbReference type="InterPro" id="IPR033120">
    <property type="entry name" value="HOTDOG_ACOT"/>
</dbReference>
<dbReference type="InterPro" id="IPR040170">
    <property type="entry name" value="Cytosol_ACT"/>
</dbReference>
<dbReference type="GO" id="GO:0052816">
    <property type="term" value="F:long-chain fatty acyl-CoA hydrolase activity"/>
    <property type="evidence" value="ECO:0007669"/>
    <property type="project" value="TreeGrafter"/>
</dbReference>
<dbReference type="Proteomes" id="UP000494245">
    <property type="component" value="Unassembled WGS sequence"/>
</dbReference>
<accession>A0A6V8LSE8</accession>
<dbReference type="GO" id="GO:0006637">
    <property type="term" value="P:acyl-CoA metabolic process"/>
    <property type="evidence" value="ECO:0007669"/>
    <property type="project" value="TreeGrafter"/>
</dbReference>
<dbReference type="CDD" id="cd03442">
    <property type="entry name" value="BFIT_BACH"/>
    <property type="match status" value="1"/>
</dbReference>
<dbReference type="EC" id="3.1.2.-" evidence="5"/>
<dbReference type="RefSeq" id="WP_173080702.1">
    <property type="nucleotide sequence ID" value="NZ_BLTE01000001.1"/>
</dbReference>
<dbReference type="PANTHER" id="PTHR11049">
    <property type="entry name" value="ACYL COENZYME A THIOESTER HYDROLASE"/>
    <property type="match status" value="1"/>
</dbReference>
<keyword evidence="6" id="KW-1185">Reference proteome</keyword>
<dbReference type="Pfam" id="PF03061">
    <property type="entry name" value="4HBT"/>
    <property type="match status" value="1"/>
</dbReference>
<reference evidence="5 6" key="2">
    <citation type="submission" date="2020-05" db="EMBL/GenBank/DDBJ databases">
        <title>Draft genome sequence of Desulfovibrio sp. strainFSS-1.</title>
        <authorList>
            <person name="Shimoshige H."/>
            <person name="Kobayashi H."/>
            <person name="Maekawa T."/>
        </authorList>
    </citation>
    <scope>NUCLEOTIDE SEQUENCE [LARGE SCALE GENOMIC DNA]</scope>
    <source>
        <strain evidence="5 6">SIID29052-01</strain>
    </source>
</reference>
<comment type="similarity">
    <text evidence="1">Belongs to the acyl coenzyme A hydrolase family.</text>
</comment>
<sequence>MDDRPALGKPVSASRTELSLAMLPQDANPYGSIHGGVILKNMDAAAAMAAMRHCRGNAVTVAMDGVSFLAPSRVGELVTFRAQVNHVGRTSMEVGVRVESENLFTGEVRHTASAYLTFVALDVSGKPSPAPPLVLETDDERRRFAQAEERRRTRRCCVLHQGA</sequence>
<dbReference type="SUPFAM" id="SSF54637">
    <property type="entry name" value="Thioesterase/thiol ester dehydrase-isomerase"/>
    <property type="match status" value="1"/>
</dbReference>
<dbReference type="GO" id="GO:0005829">
    <property type="term" value="C:cytosol"/>
    <property type="evidence" value="ECO:0007669"/>
    <property type="project" value="TreeGrafter"/>
</dbReference>
<gene>
    <name evidence="5" type="ORF">NNJEOMEG_00362</name>
</gene>
<comment type="caution">
    <text evidence="5">The sequence shown here is derived from an EMBL/GenBank/DDBJ whole genome shotgun (WGS) entry which is preliminary data.</text>
</comment>
<evidence type="ECO:0000256" key="2">
    <source>
        <dbReference type="ARBA" id="ARBA00022801"/>
    </source>
</evidence>
<dbReference type="PROSITE" id="PS51770">
    <property type="entry name" value="HOTDOG_ACOT"/>
    <property type="match status" value="1"/>
</dbReference>
<dbReference type="PANTHER" id="PTHR11049:SF16">
    <property type="entry name" value="PROTEIN VDLD"/>
    <property type="match status" value="1"/>
</dbReference>
<proteinExistence type="inferred from homology"/>
<protein>
    <submittedName>
        <fullName evidence="5">Putative acyl-CoA thioester hydrolase</fullName>
        <ecNumber evidence="5">3.1.2.-</ecNumber>
    </submittedName>
</protein>
<evidence type="ECO:0000256" key="3">
    <source>
        <dbReference type="PROSITE-ProRule" id="PRU01106"/>
    </source>
</evidence>
<reference evidence="5 6" key="1">
    <citation type="submission" date="2020-04" db="EMBL/GenBank/DDBJ databases">
        <authorList>
            <consortium name="Desulfovibrio sp. FSS-1 genome sequencing consortium"/>
            <person name="Shimoshige H."/>
            <person name="Kobayashi H."/>
            <person name="Maekawa T."/>
        </authorList>
    </citation>
    <scope>NUCLEOTIDE SEQUENCE [LARGE SCALE GENOMIC DNA]</scope>
    <source>
        <strain evidence="5 6">SIID29052-01</strain>
    </source>
</reference>
<organism evidence="5 6">
    <name type="scientific">Fundidesulfovibrio magnetotacticus</name>
    <dbReference type="NCBI Taxonomy" id="2730080"/>
    <lineage>
        <taxon>Bacteria</taxon>
        <taxon>Pseudomonadati</taxon>
        <taxon>Thermodesulfobacteriota</taxon>
        <taxon>Desulfovibrionia</taxon>
        <taxon>Desulfovibrionales</taxon>
        <taxon>Desulfovibrionaceae</taxon>
        <taxon>Fundidesulfovibrio</taxon>
    </lineage>
</organism>
<name>A0A6V8LSE8_9BACT</name>
<dbReference type="Gene3D" id="3.10.129.10">
    <property type="entry name" value="Hotdog Thioesterase"/>
    <property type="match status" value="1"/>
</dbReference>
<evidence type="ECO:0000313" key="5">
    <source>
        <dbReference type="EMBL" id="GFK92537.1"/>
    </source>
</evidence>
<evidence type="ECO:0000256" key="1">
    <source>
        <dbReference type="ARBA" id="ARBA00010458"/>
    </source>
</evidence>